<keyword evidence="2" id="KW-1185">Reference proteome</keyword>
<evidence type="ECO:0000313" key="1">
    <source>
        <dbReference type="EMBL" id="GAT43856.1"/>
    </source>
</evidence>
<organism evidence="1 2">
    <name type="scientific">Mycena chlorophos</name>
    <name type="common">Agaric fungus</name>
    <name type="synonym">Agaricus chlorophos</name>
    <dbReference type="NCBI Taxonomy" id="658473"/>
    <lineage>
        <taxon>Eukaryota</taxon>
        <taxon>Fungi</taxon>
        <taxon>Dikarya</taxon>
        <taxon>Basidiomycota</taxon>
        <taxon>Agaricomycotina</taxon>
        <taxon>Agaricomycetes</taxon>
        <taxon>Agaricomycetidae</taxon>
        <taxon>Agaricales</taxon>
        <taxon>Marasmiineae</taxon>
        <taxon>Mycenaceae</taxon>
        <taxon>Mycena</taxon>
    </lineage>
</organism>
<evidence type="ECO:0000313" key="2">
    <source>
        <dbReference type="Proteomes" id="UP000815677"/>
    </source>
</evidence>
<protein>
    <submittedName>
        <fullName evidence="1">Uncharacterized protein</fullName>
    </submittedName>
</protein>
<dbReference type="Proteomes" id="UP000815677">
    <property type="component" value="Unassembled WGS sequence"/>
</dbReference>
<dbReference type="EMBL" id="DF839342">
    <property type="protein sequence ID" value="GAT43856.1"/>
    <property type="molecule type" value="Genomic_DNA"/>
</dbReference>
<gene>
    <name evidence="1" type="ORF">MCHLO_01521</name>
</gene>
<sequence length="302" mass="35076">MDPFARTIEWIKIWWMNSNLRLILAFHLEAIMTAGYMPLVTQSDPGVENFGIANGQTMLRQLHDPELSGTLQHCWMKHKKNVYPEIYWSQLRHRWTPGFEKILELNVVNEWYNPGNLLQALVFRLVFIPWLQRELNSYRQRINRFKKRSNKNKVLPHGVPNDIKKHPGAYSALDFKVLVPPEFHEQALKFYPNQKLPEADTTNVWNIYLDLLGRFESLDHIHRIPAEIDIKWGYALKIAADDYKEDFELIEGLGPLSEVGGYLSSVNNRRGLDQAQSAELDEMMNQDEPLPDGAVDNIALAE</sequence>
<reference evidence="1" key="1">
    <citation type="submission" date="2014-09" db="EMBL/GenBank/DDBJ databases">
        <title>Genome sequence of the luminous mushroom Mycena chlorophos for searching fungal bioluminescence genes.</title>
        <authorList>
            <person name="Tanaka Y."/>
            <person name="Kasuga D."/>
            <person name="Oba Y."/>
            <person name="Hase S."/>
            <person name="Sato K."/>
            <person name="Oba Y."/>
            <person name="Sakakibara Y."/>
        </authorList>
    </citation>
    <scope>NUCLEOTIDE SEQUENCE</scope>
</reference>
<proteinExistence type="predicted"/>
<name>A0ABQ0L253_MYCCL</name>
<accession>A0ABQ0L253</accession>